<gene>
    <name evidence="1" type="ORF">SY86_14015</name>
</gene>
<keyword evidence="2" id="KW-1185">Reference proteome</keyword>
<sequence length="76" mass="8690">MCLKATNIVENDEKSSKKITCCNDQKSTVARKGKSPALQRGLMNNEYWLQPCLSLKNTRMFNPLHYRLNYPGNGAR</sequence>
<protein>
    <submittedName>
        <fullName evidence="1">Uncharacterized protein</fullName>
    </submittedName>
</protein>
<proteinExistence type="predicted"/>
<evidence type="ECO:0000313" key="1">
    <source>
        <dbReference type="EMBL" id="KKF36300.1"/>
    </source>
</evidence>
<dbReference type="AlphaFoldDB" id="A0A0M2KA77"/>
<reference evidence="1 2" key="1">
    <citation type="submission" date="2015-01" db="EMBL/GenBank/DDBJ databases">
        <title>Erwinia tracheiphila.</title>
        <authorList>
            <person name="Shapiro L.R."/>
        </authorList>
    </citation>
    <scope>NUCLEOTIDE SEQUENCE [LARGE SCALE GENOMIC DNA]</scope>
    <source>
        <strain evidence="1 2">BuffGH</strain>
    </source>
</reference>
<organism evidence="1 2">
    <name type="scientific">Erwinia tracheiphila</name>
    <dbReference type="NCBI Taxonomy" id="65700"/>
    <lineage>
        <taxon>Bacteria</taxon>
        <taxon>Pseudomonadati</taxon>
        <taxon>Pseudomonadota</taxon>
        <taxon>Gammaproteobacteria</taxon>
        <taxon>Enterobacterales</taxon>
        <taxon>Erwiniaceae</taxon>
        <taxon>Erwinia</taxon>
    </lineage>
</organism>
<dbReference type="EMBL" id="JXNU01000003">
    <property type="protein sequence ID" value="KKF36300.1"/>
    <property type="molecule type" value="Genomic_DNA"/>
</dbReference>
<accession>A0A0M2KA77</accession>
<comment type="caution">
    <text evidence="1">The sequence shown here is derived from an EMBL/GenBank/DDBJ whole genome shotgun (WGS) entry which is preliminary data.</text>
</comment>
<evidence type="ECO:0000313" key="2">
    <source>
        <dbReference type="Proteomes" id="UP000033924"/>
    </source>
</evidence>
<name>A0A0M2KA77_9GAMM</name>
<dbReference type="Proteomes" id="UP000033924">
    <property type="component" value="Unassembled WGS sequence"/>
</dbReference>